<keyword evidence="4 8" id="KW-0812">Transmembrane</keyword>
<keyword evidence="2" id="KW-1003">Cell membrane</keyword>
<evidence type="ECO:0000256" key="2">
    <source>
        <dbReference type="ARBA" id="ARBA00022475"/>
    </source>
</evidence>
<evidence type="ECO:0000256" key="4">
    <source>
        <dbReference type="ARBA" id="ARBA00022692"/>
    </source>
</evidence>
<evidence type="ECO:0000259" key="9">
    <source>
        <dbReference type="Pfam" id="PF02470"/>
    </source>
</evidence>
<feature type="coiled-coil region" evidence="7">
    <location>
        <begin position="416"/>
        <end position="466"/>
    </location>
</feature>
<evidence type="ECO:0000256" key="7">
    <source>
        <dbReference type="SAM" id="Coils"/>
    </source>
</evidence>
<feature type="transmembrane region" description="Helical" evidence="8">
    <location>
        <begin position="21"/>
        <end position="38"/>
    </location>
</feature>
<comment type="caution">
    <text evidence="10">The sequence shown here is derived from an EMBL/GenBank/DDBJ whole genome shotgun (WGS) entry which is preliminary data.</text>
</comment>
<evidence type="ECO:0000313" key="11">
    <source>
        <dbReference type="Proteomes" id="UP001449225"/>
    </source>
</evidence>
<dbReference type="InterPro" id="IPR003399">
    <property type="entry name" value="Mce/MlaD"/>
</dbReference>
<feature type="domain" description="Mce/MlaD" evidence="9">
    <location>
        <begin position="161"/>
        <end position="221"/>
    </location>
</feature>
<dbReference type="NCBIfam" id="NF008070">
    <property type="entry name" value="PRK10807.1"/>
    <property type="match status" value="1"/>
</dbReference>
<accession>A0ABU9TVN7</accession>
<dbReference type="InterPro" id="IPR051800">
    <property type="entry name" value="PqiA-PqiB_transport"/>
</dbReference>
<evidence type="ECO:0000256" key="5">
    <source>
        <dbReference type="ARBA" id="ARBA00022989"/>
    </source>
</evidence>
<proteinExistence type="predicted"/>
<feature type="domain" description="Mce/MlaD" evidence="9">
    <location>
        <begin position="289"/>
        <end position="390"/>
    </location>
</feature>
<keyword evidence="3" id="KW-0997">Cell inner membrane</keyword>
<keyword evidence="6 8" id="KW-0472">Membrane</keyword>
<evidence type="ECO:0000256" key="6">
    <source>
        <dbReference type="ARBA" id="ARBA00023136"/>
    </source>
</evidence>
<evidence type="ECO:0000313" key="10">
    <source>
        <dbReference type="EMBL" id="MEM5537782.1"/>
    </source>
</evidence>
<dbReference type="Pfam" id="PF02470">
    <property type="entry name" value="MlaD"/>
    <property type="match status" value="3"/>
</dbReference>
<gene>
    <name evidence="10" type="primary">pqiB</name>
    <name evidence="10" type="ORF">WNY58_15445</name>
</gene>
<feature type="domain" description="Mce/MlaD" evidence="9">
    <location>
        <begin position="45"/>
        <end position="136"/>
    </location>
</feature>
<dbReference type="Proteomes" id="UP001449225">
    <property type="component" value="Unassembled WGS sequence"/>
</dbReference>
<evidence type="ECO:0000256" key="8">
    <source>
        <dbReference type="SAM" id="Phobius"/>
    </source>
</evidence>
<keyword evidence="5 8" id="KW-1133">Transmembrane helix</keyword>
<sequence>MTATEHSSAQPLISAKRSVSSIWLLPFIALFIGGWMVYNDWAHRGQLVTVSFITADGIEAGKTKIKIRNVEVGKVESVKLNYPDNNVLVQVRIEPEAEALLLKDTKFWVVRPRVGAGGVSGLGTLLSGAYIEMTPGDKGKQPKQYIGLEEPPVTSTTEPGLRLELISDNAHSLSVGDTVLYRGFPVGRIERVNFDADAKEAIYGIFIQAPYDQLVSSDSRFWNMSGINLNLSANGINVQTGTFDTLFSGGITFDLLEGEQQGRSAKDGDRFRLYADFNSVKERPYAYYNEYLLLFDQSVRGLVAGAPVEFRGVRVGTVENISFQIAHLSEITDSRIPVVIRLEPGRLGYKDEERVLADVHAKLSNWVERGMRASLKSGNLVTGSLYVDLDLYPDTPKQALTNVDDYSVIPTASGGFVQLENKLIAVLSKIEQLKVEPVLDQLASTLNSSEKTITQLDNTLKQIEDLVNNKDTAALPEELKATLKEIRLAARGLTPDSRLYLEMNNSLQTLQQTLKQLQPVIKTLDEKPNALIFDAEKGPDLIPGGKNAN</sequence>
<dbReference type="PANTHER" id="PTHR30462:SF2">
    <property type="entry name" value="INTERMEMBRANE TRANSPORT PROTEIN PQIB"/>
    <property type="match status" value="1"/>
</dbReference>
<dbReference type="RefSeq" id="WP_342854993.1">
    <property type="nucleotide sequence ID" value="NZ_JBBMRA010000019.1"/>
</dbReference>
<organism evidence="10 11">
    <name type="scientific">Neptuniibacter pectenicola</name>
    <dbReference type="NCBI Taxonomy" id="1806669"/>
    <lineage>
        <taxon>Bacteria</taxon>
        <taxon>Pseudomonadati</taxon>
        <taxon>Pseudomonadota</taxon>
        <taxon>Gammaproteobacteria</taxon>
        <taxon>Oceanospirillales</taxon>
        <taxon>Oceanospirillaceae</taxon>
        <taxon>Neptuniibacter</taxon>
    </lineage>
</organism>
<keyword evidence="7" id="KW-0175">Coiled coil</keyword>
<keyword evidence="11" id="KW-1185">Reference proteome</keyword>
<dbReference type="EMBL" id="JBBMRA010000019">
    <property type="protein sequence ID" value="MEM5537782.1"/>
    <property type="molecule type" value="Genomic_DNA"/>
</dbReference>
<evidence type="ECO:0000256" key="1">
    <source>
        <dbReference type="ARBA" id="ARBA00004533"/>
    </source>
</evidence>
<protein>
    <submittedName>
        <fullName evidence="10">Intermembrane transport protein PqiB</fullName>
    </submittedName>
</protein>
<evidence type="ECO:0000256" key="3">
    <source>
        <dbReference type="ARBA" id="ARBA00022519"/>
    </source>
</evidence>
<comment type="subcellular location">
    <subcellularLocation>
        <location evidence="1">Cell inner membrane</location>
    </subcellularLocation>
</comment>
<dbReference type="PANTHER" id="PTHR30462">
    <property type="entry name" value="INTERMEMBRANE TRANSPORT PROTEIN PQIB-RELATED"/>
    <property type="match status" value="1"/>
</dbReference>
<reference evidence="10 11" key="1">
    <citation type="submission" date="2024-03" db="EMBL/GenBank/DDBJ databases">
        <title>Community enrichment and isolation of bacterial strains for fucoidan degradation.</title>
        <authorList>
            <person name="Sichert A."/>
        </authorList>
    </citation>
    <scope>NUCLEOTIDE SEQUENCE [LARGE SCALE GENOMIC DNA]</scope>
    <source>
        <strain evidence="10 11">AS76</strain>
    </source>
</reference>
<name>A0ABU9TVN7_9GAMM</name>